<gene>
    <name evidence="1" type="ORF">AB0I59_17585</name>
</gene>
<comment type="caution">
    <text evidence="1">The sequence shown here is derived from an EMBL/GenBank/DDBJ whole genome shotgun (WGS) entry which is preliminary data.</text>
</comment>
<evidence type="ECO:0000313" key="2">
    <source>
        <dbReference type="Proteomes" id="UP001551675"/>
    </source>
</evidence>
<accession>A0ABV3GFS5</accession>
<keyword evidence="2" id="KW-1185">Reference proteome</keyword>
<dbReference type="Pfam" id="PF11382">
    <property type="entry name" value="MctB"/>
    <property type="match status" value="1"/>
</dbReference>
<protein>
    <submittedName>
        <fullName evidence="1">Copper transporter</fullName>
    </submittedName>
</protein>
<sequence>MIDFRYHLVSIVAIFLALTVGIVLGSTVLETAFYKSAEETTAQLRQWNSENRDKITALQAREDGNASFVTAHTADLVRGQLPGERFVLIEAPGAPAGRRDDIVKVLGDSGAVYTGRVSLTEKFLAADQTNVVDQLASTVAPAGTRFADGASPYEKAAAVLAGAVVTGDRGQAGREDPAAVSVLEAFQTGGFLAMGGSPAQRATVAIVVSPDQAYEGEDAEAQTAAMVSLAAGLDSAGLGTVMVGTTAASGTGGVISALHDAGEAASNVSTVDTVDMPAGRVTVVYALREQLAGRSGAYGVGSDITAFAPPAAPGISPSPKPMASGG</sequence>
<dbReference type="InterPro" id="IPR021522">
    <property type="entry name" value="MctB"/>
</dbReference>
<dbReference type="RefSeq" id="WP_061255539.1">
    <property type="nucleotide sequence ID" value="NZ_JBFALK010000009.1"/>
</dbReference>
<proteinExistence type="predicted"/>
<organism evidence="1 2">
    <name type="scientific">Microtetraspora glauca</name>
    <dbReference type="NCBI Taxonomy" id="1996"/>
    <lineage>
        <taxon>Bacteria</taxon>
        <taxon>Bacillati</taxon>
        <taxon>Actinomycetota</taxon>
        <taxon>Actinomycetes</taxon>
        <taxon>Streptosporangiales</taxon>
        <taxon>Streptosporangiaceae</taxon>
        <taxon>Microtetraspora</taxon>
    </lineage>
</organism>
<evidence type="ECO:0000313" key="1">
    <source>
        <dbReference type="EMBL" id="MEV0970448.1"/>
    </source>
</evidence>
<reference evidence="1 2" key="1">
    <citation type="submission" date="2024-06" db="EMBL/GenBank/DDBJ databases">
        <title>The Natural Products Discovery Center: Release of the First 8490 Sequenced Strains for Exploring Actinobacteria Biosynthetic Diversity.</title>
        <authorList>
            <person name="Kalkreuter E."/>
            <person name="Kautsar S.A."/>
            <person name="Yang D."/>
            <person name="Bader C.D."/>
            <person name="Teijaro C.N."/>
            <person name="Fluegel L."/>
            <person name="Davis C.M."/>
            <person name="Simpson J.R."/>
            <person name="Lauterbach L."/>
            <person name="Steele A.D."/>
            <person name="Gui C."/>
            <person name="Meng S."/>
            <person name="Li G."/>
            <person name="Viehrig K."/>
            <person name="Ye F."/>
            <person name="Su P."/>
            <person name="Kiefer A.F."/>
            <person name="Nichols A."/>
            <person name="Cepeda A.J."/>
            <person name="Yan W."/>
            <person name="Fan B."/>
            <person name="Jiang Y."/>
            <person name="Adhikari A."/>
            <person name="Zheng C.-J."/>
            <person name="Schuster L."/>
            <person name="Cowan T.M."/>
            <person name="Smanski M.J."/>
            <person name="Chevrette M.G."/>
            <person name="De Carvalho L.P.S."/>
            <person name="Shen B."/>
        </authorList>
    </citation>
    <scope>NUCLEOTIDE SEQUENCE [LARGE SCALE GENOMIC DNA]</scope>
    <source>
        <strain evidence="1 2">NPDC050100</strain>
    </source>
</reference>
<name>A0ABV3GFS5_MICGL</name>
<dbReference type="Proteomes" id="UP001551675">
    <property type="component" value="Unassembled WGS sequence"/>
</dbReference>
<dbReference type="EMBL" id="JBFALK010000009">
    <property type="protein sequence ID" value="MEV0970448.1"/>
    <property type="molecule type" value="Genomic_DNA"/>
</dbReference>